<accession>A0ABM4C448</accession>
<feature type="coiled-coil region" evidence="1">
    <location>
        <begin position="1100"/>
        <end position="1264"/>
    </location>
</feature>
<dbReference type="Proteomes" id="UP001652625">
    <property type="component" value="Chromosome 06"/>
</dbReference>
<dbReference type="InterPro" id="IPR043513">
    <property type="entry name" value="Cenp-F"/>
</dbReference>
<feature type="coiled-coil region" evidence="1">
    <location>
        <begin position="2487"/>
        <end position="2581"/>
    </location>
</feature>
<keyword evidence="1" id="KW-0175">Coiled coil</keyword>
<evidence type="ECO:0000313" key="4">
    <source>
        <dbReference type="RefSeq" id="XP_065656340.1"/>
    </source>
</evidence>
<feature type="coiled-coil region" evidence="1">
    <location>
        <begin position="3172"/>
        <end position="3213"/>
    </location>
</feature>
<feature type="coiled-coil region" evidence="1">
    <location>
        <begin position="20"/>
        <end position="159"/>
    </location>
</feature>
<reference evidence="4" key="1">
    <citation type="submission" date="2025-08" db="UniProtKB">
        <authorList>
            <consortium name="RefSeq"/>
        </authorList>
    </citation>
    <scope>IDENTIFICATION</scope>
</reference>
<gene>
    <name evidence="4" type="primary">LOC100208708</name>
</gene>
<evidence type="ECO:0000256" key="2">
    <source>
        <dbReference type="SAM" id="MobiDB-lite"/>
    </source>
</evidence>
<feature type="coiled-coil region" evidence="1">
    <location>
        <begin position="2995"/>
        <end position="3146"/>
    </location>
</feature>
<proteinExistence type="predicted"/>
<name>A0ABM4C448_HYDVU</name>
<feature type="coiled-coil region" evidence="1">
    <location>
        <begin position="2631"/>
        <end position="2707"/>
    </location>
</feature>
<feature type="coiled-coil region" evidence="1">
    <location>
        <begin position="228"/>
        <end position="400"/>
    </location>
</feature>
<feature type="coiled-coil region" evidence="1">
    <location>
        <begin position="914"/>
        <end position="1018"/>
    </location>
</feature>
<organism evidence="3 4">
    <name type="scientific">Hydra vulgaris</name>
    <name type="common">Hydra</name>
    <name type="synonym">Hydra attenuata</name>
    <dbReference type="NCBI Taxonomy" id="6087"/>
    <lineage>
        <taxon>Eukaryota</taxon>
        <taxon>Metazoa</taxon>
        <taxon>Cnidaria</taxon>
        <taxon>Hydrozoa</taxon>
        <taxon>Hydroidolina</taxon>
        <taxon>Anthoathecata</taxon>
        <taxon>Aplanulata</taxon>
        <taxon>Hydridae</taxon>
        <taxon>Hydra</taxon>
    </lineage>
</organism>
<dbReference type="RefSeq" id="XP_065656340.1">
    <property type="nucleotide sequence ID" value="XM_065800268.1"/>
</dbReference>
<feature type="compositionally biased region" description="Basic and acidic residues" evidence="2">
    <location>
        <begin position="3671"/>
        <end position="3685"/>
    </location>
</feature>
<feature type="coiled-coil region" evidence="1">
    <location>
        <begin position="2736"/>
        <end position="2935"/>
    </location>
</feature>
<feature type="coiled-coil region" evidence="1">
    <location>
        <begin position="3543"/>
        <end position="3609"/>
    </location>
</feature>
<feature type="coiled-coil region" evidence="1">
    <location>
        <begin position="3341"/>
        <end position="3423"/>
    </location>
</feature>
<evidence type="ECO:0000256" key="1">
    <source>
        <dbReference type="SAM" id="Coils"/>
    </source>
</evidence>
<sequence>MSWAQDEWKNNLPHVAIQKIDAIERQNDQLKREVQQKKFLLENAEVALEQQKNKTAQEKSQNTVLRKDLQALEERCRESEITKEKVLHDMQTKDTRINCLDGQLVKFKAALEEESLKLTKLQTEHEQEILVRNKAQDLLKQKENDIEKLKQRLSSSSEDVFKQTNVLQTTAVDSLISFDEPAVQTTYCEKISEPSLSESQKKVGMQSSVYNIFGDIDINQTNNELSSNESLKKQLADLDTKLKLKQAEMIKLQQQYTDTCFSLDKLKMEFNSNLSEMTKVNDEVVKLRANCEEKQLQNADLQRNIKMLQQQYECERHNSKAALKAQEARMKEQEKETREEMSRDQQHIKNQFNELQMQISEIQKKWNDSRHENQIFERNLFQVNQDKETLKLSIEEQKQELLLIKSNHINSLNDLKAELEKTHLKEVTTFKNKIDEKARELAAMIEDNKMQKVELLNVSKSLLEANNSKKELEEIKTAMEKRVLQLSQIIEENKQNARSQLSELEKEMAKKLADKNDHNISLSKAVEEHLIKIKELSKDLEQKKSFAEDLKCKWESSEFKFSKLYKEKCDVDKEFSVFKSCAEKKENEMAVMLERFVVSEKLMKEQECKLKDITEKLNVDLFNSKKHYQELTMSVSKKDQELLNATEKLEAHEKIVFELENKLMEQSCTLQLLLTEKDSFKSDFEKKQLELVHERDLLKDDFEKKQSEFFIMLKQKDIDLIHLTEEHEAQKKKLDNVVKSLEQLADEKIHLKSQLDEVLVVLSEKKAEVEEMKLKTLEMQNEEQIRNEHLAKVLEEKSFKIISLESYEQECRCAWEKELKAKSDLLSENQITISDLNQKSNKLMADLDVANQKFITEHELYKETEMQQLILKDKYEQSQQALQNKCAEISSIEQIFQDQYVILKESLQHKTESCNDLVEQIQAMLETLKVLESTKMRLENNISSLEEDNEQLISEKSELSCRLEEKDSQLKETNHKYDAIFNQLNDVSFLLSSKEQELALLQQDFKRLEQNSISKENDFKVCIDELKAKNAEIDYELSSISKQAGMLKEENEVLNKNNSMILKDLTEISVLHTYVCNERNQLVADVKLLKEEITESIGLMQSKESSLQQLNSDQERLREDFQMKTKLYEDLLSERNQTKKNLKNAQDQLQQVTLLFDEKVENLKSLTLELEVKEKSMQELQNNKEKIILELQSVINTLQKQLSALEEEVMLRREELRYSVLTTVKLQANLKEIQEELSLLKESKKNADEQAEELVSKINYLESDIVRKDLLLTEVESQMKKNLNSYEGKILEKQDELFLAEGKTKEYLDVLEKMKANFLQLSEDFNVCMSEKTDVEKRLTMLMNKVELQESSISEKNEFIKLSEQQIDELSSQLKNVLISKQEQADEFSLKFNEIREKTANYLEEIDLIQKIKLDLEKNLKDSEKLLDLKEIENKNIKVSVNCLTDKIKEKDSEFTILLEQHNQTKVLLDQSNSLIESLKITLCETEQNNQDLELSLKTLKVDKNNLIDRMNQEINAKVESNILIQNALDSMNTRFEELQKNFSKQANAFESLSKQYDAILSEKVLIEQLLFTSTEQKTFAEGMVLTLETKCASIEREKLTVIKMNVDLKEEIDVCKSELEVYKMQKADSVSLLSKRDELVKSLYEDIKNLQNDLESKIEEMIEMEQSFAKEKSEYQDTLLQLENNVFAKEFEIKTLLSEKELMKNKHKKNAELVICLTEEIKKKDDVLVNNKLKSEKEMQNYVYQIEKLNEEIKLLELKLHEHSADLKVKSDTIQDLRISLLASQEKNDVLKQEKETEIKDKIAIIDSKDTEIVEMQMTMNIVKNQLEHATLQFNESCLQFDLLNKQKVELQSQHGILTNDFALKEKLYAELKKIADEEKTSFETKMQQTIEAFQLEKKLLIEEQFVMSKTLETNKEKINCLENEILILKESFFLTNQELFEKNEECKILNLKFEENLKTEKMHKDSINELTYNNCTLQNEKQNLIAEIGKLQNFCNENKKFIETLFNEKEDLTSQLNTVTCDRDRFFTENNDKSEEVSKLHCQLNDVTNQHSVYTESLNQSLEKYKVKEVEFLEVISALEVKNSILDAANTRLKQTCEDLRSCLQKTFISFTDLNNLLDEKENDKEAIENNFFDVEEFMKTLSGIHNQLSHNFKKMQKKEKNAFLEKEKAQKLFDELNFEYKKQFEHSVLLQQELQNVQKDLEVATIEKDQLFVKSKELELSKSQIENELKLSTASCQQLSKIEEMLESKTNELEDTKDKLNKQKIAHTEKEAGFDIEKQSLINALNTIEKEKVCLEENLNKKDQILNEIQLKLNCAEKNLVFSEEKLQEQKKSCDNFISEHRFLQESIKNLQLVLDEKILSISALDNKLKDVVEDRSLVNTRLEELRDSYENVMSSMLNLQNESSSLKKEKEQLYEKNNIYMNDLSSAEALTKQLNEKIENIQKNLEVTTIEKDQLFIKSKELELSKSQIENELKLSTASCQHLSKIEEMLESKTNELEDTKDKLNKQKIAHTEKEAGFDIEKQSLINALNTIEKEKVCLEENLNKKDQMLNEILLKLNCAEKNLVFSEEKLQEQKKSCDNFISEHRFLQESIKNLQLVLDEKILSISALDNKLKDVVEDRSLVNTRLEELRDSYENVMSSMLNLQNESSSLKKEKEQLYEKNNTYMNDLLSAEVLIKQLNEKVENLANDYISCEKEKANMQEMNSQKEFQVLHLKEELSLKEKNLEIVYQCQNELKGELAEWKHNAQEMMDQKEFQILHLKEELSLKEKNLEIVNRSQNELKGELEEWKHKAAKAQNIIECLNTDLLKYEKSIALKELDILEKVEFISSEKKKKEDLQLQQQKMIEKLNSAMNENSEKTITLEQLKKSLLEIECSNRKLLEQTEILSSKNDIVEKELSENKQLYDKLYDDFNKKEKRLNDYQHENTELNAQLAVSADYISELSLSIKINEEKIDVLTKEKDKLVISETNLREQLDNIFSEIQKKDSLYVDIKNEREVLQGLIEELSSSKEEKILSLTNHYEAKNMKYKSQLKEINIQKENLLNIKAKLETELNSLTQSFQYLQTEKDELTEQLSITLKNLSEYKETHLSTLKEKDDLNAEFKKLQEEFRDAKESLEYISTVKDEYKSQFQLKSEEFNRLKEKHLEEIKILNATIIAMNVKKEQIKVHLDALIEEKIVLDEELRAKINEVLLLKESVEKYTLEIARLENVYSHELDKNDLLNADISHLKISVDEIKGVLDNERNIAMNIQIKFDKASQTVQNLEKDLATISNNLLLKTKECNGISEKLASVFLELNYEKEKNISKQSKLDQIKNTLLQNRVNHSDVDPDESIDFSSLILQLQEKVAILERDQNRAIEKAVDEERMRIVEASKKFVLERENENERRNQDLFDEIETKNKKIENLLKKVNHLEELCKEYKFTIEKEKQAYMEVVRQCEDHLKTNSTETKAINSNVDELHELQERLNLIKEQNENLKSDLIKTVSNYEKEQSKETRRYEILKEEFNTLKALYNVQDADLKKLHLLAKEPISNLKQIDSLRESLSKCKEESTEFMLKNDELEKKYKILTKEKDKEISSLNKQISLSMENNECLQKQIKELLLKIAEFEKLFKASNSLMKVSLVSPITKSLSGLKVLSSEEEECLTTKSIHTPKRTTQDPSTDTSAKKSRLTSVKEEVREPKQKESSTAHTHSRRRKSLRLAAKPYSKDLSSSDEDLLNKPASLCDKENIAATSTVSYLQSDSAFGLVSAPLSPVRNKNQNPSIVRSKKIPQEVKVLHSPVTTRVTRSKSGSSLKVEPTIVNNRSASVANSSDAVNKIDARKILKTDLGSDDEKCNMQ</sequence>
<feature type="coiled-coil region" evidence="1">
    <location>
        <begin position="2242"/>
        <end position="2336"/>
    </location>
</feature>
<feature type="region of interest" description="Disordered" evidence="2">
    <location>
        <begin position="3643"/>
        <end position="3714"/>
    </location>
</feature>
<feature type="coiled-coil region" evidence="1">
    <location>
        <begin position="2386"/>
        <end position="2455"/>
    </location>
</feature>
<feature type="coiled-coil region" evidence="1">
    <location>
        <begin position="462"/>
        <end position="553"/>
    </location>
</feature>
<feature type="coiled-coil region" evidence="1">
    <location>
        <begin position="1606"/>
        <end position="1686"/>
    </location>
</feature>
<feature type="coiled-coil region" evidence="1">
    <location>
        <begin position="3249"/>
        <end position="3283"/>
    </location>
</feature>
<keyword evidence="3" id="KW-1185">Reference proteome</keyword>
<dbReference type="PANTHER" id="PTHR18874:SF10">
    <property type="entry name" value="CENTROMERE PROTEIN F"/>
    <property type="match status" value="1"/>
</dbReference>
<feature type="coiled-coil region" evidence="1">
    <location>
        <begin position="1733"/>
        <end position="1795"/>
    </location>
</feature>
<dbReference type="PANTHER" id="PTHR18874">
    <property type="entry name" value="CMF/LEK/CENP CELL DIVISION-RELATED"/>
    <property type="match status" value="1"/>
</dbReference>
<feature type="coiled-coil region" evidence="1">
    <location>
        <begin position="724"/>
        <end position="787"/>
    </location>
</feature>
<feature type="coiled-coil region" evidence="1">
    <location>
        <begin position="635"/>
        <end position="662"/>
    </location>
</feature>
<evidence type="ECO:0000313" key="3">
    <source>
        <dbReference type="Proteomes" id="UP001652625"/>
    </source>
</evidence>
<protein>
    <submittedName>
        <fullName evidence="4">Centromere protein F isoform X2</fullName>
    </submittedName>
</protein>
<feature type="coiled-coil region" evidence="1">
    <location>
        <begin position="3452"/>
        <end position="3504"/>
    </location>
</feature>
<dbReference type="GeneID" id="100208708"/>